<dbReference type="AlphaFoldDB" id="A0A7D3XA91"/>
<evidence type="ECO:0000256" key="4">
    <source>
        <dbReference type="ARBA" id="ARBA00023267"/>
    </source>
</evidence>
<protein>
    <recommendedName>
        <fullName evidence="5">biotin--[biotin carboxyl-carrier protein] ligase</fullName>
        <ecNumber evidence="5">6.3.4.15</ecNumber>
    </recommendedName>
</protein>
<evidence type="ECO:0000313" key="9">
    <source>
        <dbReference type="Proteomes" id="UP000504693"/>
    </source>
</evidence>
<keyword evidence="2" id="KW-0547">Nucleotide-binding</keyword>
<evidence type="ECO:0000256" key="6">
    <source>
        <dbReference type="ARBA" id="ARBA00047846"/>
    </source>
</evidence>
<dbReference type="InterPro" id="IPR003142">
    <property type="entry name" value="BPL_C"/>
</dbReference>
<dbReference type="Pfam" id="PF02237">
    <property type="entry name" value="BPL_C"/>
    <property type="match status" value="1"/>
</dbReference>
<dbReference type="CDD" id="cd16442">
    <property type="entry name" value="BPL"/>
    <property type="match status" value="1"/>
</dbReference>
<organism evidence="8 9">
    <name type="scientific">Erythrobacter mangrovi</name>
    <dbReference type="NCBI Taxonomy" id="2739433"/>
    <lineage>
        <taxon>Bacteria</taxon>
        <taxon>Pseudomonadati</taxon>
        <taxon>Pseudomonadota</taxon>
        <taxon>Alphaproteobacteria</taxon>
        <taxon>Sphingomonadales</taxon>
        <taxon>Erythrobacteraceae</taxon>
        <taxon>Erythrobacter/Porphyrobacter group</taxon>
        <taxon>Erythrobacter</taxon>
    </lineage>
</organism>
<keyword evidence="3" id="KW-0067">ATP-binding</keyword>
<evidence type="ECO:0000256" key="2">
    <source>
        <dbReference type="ARBA" id="ARBA00022741"/>
    </source>
</evidence>
<dbReference type="Proteomes" id="UP000504693">
    <property type="component" value="Chromosome"/>
</dbReference>
<dbReference type="SUPFAM" id="SSF50037">
    <property type="entry name" value="C-terminal domain of transcriptional repressors"/>
    <property type="match status" value="1"/>
</dbReference>
<dbReference type="EC" id="6.3.4.15" evidence="5"/>
<dbReference type="GO" id="GO:0005737">
    <property type="term" value="C:cytoplasm"/>
    <property type="evidence" value="ECO:0007669"/>
    <property type="project" value="TreeGrafter"/>
</dbReference>
<dbReference type="SUPFAM" id="SSF55681">
    <property type="entry name" value="Class II aaRS and biotin synthetases"/>
    <property type="match status" value="1"/>
</dbReference>
<sequence>MIRTVTETGSTNTDLAAALRGGEALGEGYWLVADRQVSGRGRQGRTWFDGSGNFMGSTLVRITSRDPNPATLALVAGLAVYEAVIPLLADPTALQLKWPNDLMLGGAKLAGILLEREGDAIVVGIGVNLARAPELPDRRTIALAALGPAPDRDLFAAGLAAAFDRELERWRTYGLEPVVRRWESVAHPKGTPITVHPPSEGPVDGGFAGLAPDGALLLRLADGSSRAIHAGDVMLATEER</sequence>
<evidence type="ECO:0000313" key="8">
    <source>
        <dbReference type="EMBL" id="QKG71655.1"/>
    </source>
</evidence>
<evidence type="ECO:0000256" key="5">
    <source>
        <dbReference type="ARBA" id="ARBA00024227"/>
    </source>
</evidence>
<evidence type="ECO:0000256" key="3">
    <source>
        <dbReference type="ARBA" id="ARBA00022840"/>
    </source>
</evidence>
<dbReference type="NCBIfam" id="TIGR00121">
    <property type="entry name" value="birA_ligase"/>
    <property type="match status" value="1"/>
</dbReference>
<dbReference type="InterPro" id="IPR045864">
    <property type="entry name" value="aa-tRNA-synth_II/BPL/LPL"/>
</dbReference>
<reference evidence="8 9" key="1">
    <citation type="submission" date="2020-05" db="EMBL/GenBank/DDBJ databases">
        <title>Erythrobacter mangrovi sp. nov., isolated from rhizosphere soil of mangrove plant (Kandelia candel).</title>
        <authorList>
            <person name="Ye Y.H."/>
        </authorList>
    </citation>
    <scope>NUCLEOTIDE SEQUENCE [LARGE SCALE GENOMIC DNA]</scope>
    <source>
        <strain evidence="8 9">EB310</strain>
    </source>
</reference>
<dbReference type="InterPro" id="IPR004143">
    <property type="entry name" value="BPL_LPL_catalytic"/>
</dbReference>
<keyword evidence="9" id="KW-1185">Reference proteome</keyword>
<dbReference type="PANTHER" id="PTHR12835:SF5">
    <property type="entry name" value="BIOTIN--PROTEIN LIGASE"/>
    <property type="match status" value="1"/>
</dbReference>
<dbReference type="KEGG" id="emv:HQR01_09925"/>
<gene>
    <name evidence="8" type="ORF">HQR01_09925</name>
</gene>
<evidence type="ECO:0000256" key="1">
    <source>
        <dbReference type="ARBA" id="ARBA00022598"/>
    </source>
</evidence>
<dbReference type="EMBL" id="CP053921">
    <property type="protein sequence ID" value="QKG71655.1"/>
    <property type="molecule type" value="Genomic_DNA"/>
</dbReference>
<keyword evidence="1 8" id="KW-0436">Ligase</keyword>
<dbReference type="Gene3D" id="3.30.930.10">
    <property type="entry name" value="Bira Bifunctional Protein, Domain 2"/>
    <property type="match status" value="1"/>
</dbReference>
<dbReference type="PANTHER" id="PTHR12835">
    <property type="entry name" value="BIOTIN PROTEIN LIGASE"/>
    <property type="match status" value="1"/>
</dbReference>
<dbReference type="RefSeq" id="WP_173214723.1">
    <property type="nucleotide sequence ID" value="NZ_CP053921.1"/>
</dbReference>
<accession>A0A7D3XA91</accession>
<dbReference type="InterPro" id="IPR008988">
    <property type="entry name" value="Transcriptional_repressor_C"/>
</dbReference>
<evidence type="ECO:0000259" key="7">
    <source>
        <dbReference type="PROSITE" id="PS51733"/>
    </source>
</evidence>
<dbReference type="Gene3D" id="2.30.30.100">
    <property type="match status" value="1"/>
</dbReference>
<comment type="catalytic activity">
    <reaction evidence="6">
        <text>biotin + L-lysyl-[protein] + ATP = N(6)-biotinyl-L-lysyl-[protein] + AMP + diphosphate + H(+)</text>
        <dbReference type="Rhea" id="RHEA:11756"/>
        <dbReference type="Rhea" id="RHEA-COMP:9752"/>
        <dbReference type="Rhea" id="RHEA-COMP:10505"/>
        <dbReference type="ChEBI" id="CHEBI:15378"/>
        <dbReference type="ChEBI" id="CHEBI:29969"/>
        <dbReference type="ChEBI" id="CHEBI:30616"/>
        <dbReference type="ChEBI" id="CHEBI:33019"/>
        <dbReference type="ChEBI" id="CHEBI:57586"/>
        <dbReference type="ChEBI" id="CHEBI:83144"/>
        <dbReference type="ChEBI" id="CHEBI:456215"/>
        <dbReference type="EC" id="6.3.4.15"/>
    </reaction>
</comment>
<name>A0A7D3XA91_9SPHN</name>
<proteinExistence type="predicted"/>
<dbReference type="GO" id="GO:0004077">
    <property type="term" value="F:biotin--[biotin carboxyl-carrier protein] ligase activity"/>
    <property type="evidence" value="ECO:0007669"/>
    <property type="project" value="UniProtKB-EC"/>
</dbReference>
<dbReference type="Pfam" id="PF03099">
    <property type="entry name" value="BPL_LplA_LipB"/>
    <property type="match status" value="1"/>
</dbReference>
<keyword evidence="4" id="KW-0092">Biotin</keyword>
<dbReference type="PROSITE" id="PS51733">
    <property type="entry name" value="BPL_LPL_CATALYTIC"/>
    <property type="match status" value="1"/>
</dbReference>
<dbReference type="GO" id="GO:0005524">
    <property type="term" value="F:ATP binding"/>
    <property type="evidence" value="ECO:0007669"/>
    <property type="project" value="UniProtKB-KW"/>
</dbReference>
<feature type="domain" description="BPL/LPL catalytic" evidence="7">
    <location>
        <begin position="1"/>
        <end position="171"/>
    </location>
</feature>
<dbReference type="InterPro" id="IPR004408">
    <property type="entry name" value="Biotin_CoA_COase_ligase"/>
</dbReference>